<keyword evidence="1" id="KW-0812">Transmembrane</keyword>
<feature type="transmembrane region" description="Helical" evidence="1">
    <location>
        <begin position="96"/>
        <end position="117"/>
    </location>
</feature>
<gene>
    <name evidence="2" type="ORF">D9611_012272</name>
</gene>
<comment type="caution">
    <text evidence="2">The sequence shown here is derived from an EMBL/GenBank/DDBJ whole genome shotgun (WGS) entry which is preliminary data.</text>
</comment>
<keyword evidence="3" id="KW-1185">Reference proteome</keyword>
<reference evidence="2 3" key="1">
    <citation type="journal article" date="2020" name="ISME J.">
        <title>Uncovering the hidden diversity of litter-decomposition mechanisms in mushroom-forming fungi.</title>
        <authorList>
            <person name="Floudas D."/>
            <person name="Bentzer J."/>
            <person name="Ahren D."/>
            <person name="Johansson T."/>
            <person name="Persson P."/>
            <person name="Tunlid A."/>
        </authorList>
    </citation>
    <scope>NUCLEOTIDE SEQUENCE [LARGE SCALE GENOMIC DNA]</scope>
    <source>
        <strain evidence="2 3">CBS 175.51</strain>
    </source>
</reference>
<organism evidence="2 3">
    <name type="scientific">Ephemerocybe angulata</name>
    <dbReference type="NCBI Taxonomy" id="980116"/>
    <lineage>
        <taxon>Eukaryota</taxon>
        <taxon>Fungi</taxon>
        <taxon>Dikarya</taxon>
        <taxon>Basidiomycota</taxon>
        <taxon>Agaricomycotina</taxon>
        <taxon>Agaricomycetes</taxon>
        <taxon>Agaricomycetidae</taxon>
        <taxon>Agaricales</taxon>
        <taxon>Agaricineae</taxon>
        <taxon>Psathyrellaceae</taxon>
        <taxon>Ephemerocybe</taxon>
    </lineage>
</organism>
<evidence type="ECO:0000313" key="2">
    <source>
        <dbReference type="EMBL" id="KAF5310477.1"/>
    </source>
</evidence>
<dbReference type="EMBL" id="JAACJK010000229">
    <property type="protein sequence ID" value="KAF5310477.1"/>
    <property type="molecule type" value="Genomic_DNA"/>
</dbReference>
<name>A0A8H5AUP9_9AGAR</name>
<protein>
    <submittedName>
        <fullName evidence="2">Uncharacterized protein</fullName>
    </submittedName>
</protein>
<accession>A0A8H5AUP9</accession>
<dbReference type="OrthoDB" id="3073203at2759"/>
<evidence type="ECO:0000313" key="3">
    <source>
        <dbReference type="Proteomes" id="UP000541558"/>
    </source>
</evidence>
<keyword evidence="1" id="KW-0472">Membrane</keyword>
<keyword evidence="1" id="KW-1133">Transmembrane helix</keyword>
<dbReference type="Proteomes" id="UP000541558">
    <property type="component" value="Unassembled WGS sequence"/>
</dbReference>
<dbReference type="AlphaFoldDB" id="A0A8H5AUP9"/>
<evidence type="ECO:0000256" key="1">
    <source>
        <dbReference type="SAM" id="Phobius"/>
    </source>
</evidence>
<sequence>MVEIKKYHNAYLDDETWASGGSQTSFEDHEDRDAFLSNTQPGPIMNTEGEGVDTSLTFVEVIHRKLGYETTESWEAFQSGFIYTTDIVWVLWEKLLILWGEFLKLSLILAVIVVLLWKMFGEIKEEPMGFWTWWAGVPVKTIKILGSKYQILV</sequence>
<proteinExistence type="predicted"/>